<proteinExistence type="predicted"/>
<dbReference type="Proteomes" id="UP000824881">
    <property type="component" value="Unassembled WGS sequence"/>
</dbReference>
<protein>
    <submittedName>
        <fullName evidence="1">Uncharacterized protein</fullName>
    </submittedName>
</protein>
<accession>A0ACB7J0L1</accession>
<reference evidence="1 2" key="1">
    <citation type="journal article" date="2021" name="Appl. Environ. Microbiol.">
        <title>Genetic linkage and physical mapping for an oyster mushroom Pleurotus cornucopiae and QTL analysis for the trait cap color.</title>
        <authorList>
            <person name="Zhang Y."/>
            <person name="Gao W."/>
            <person name="Sonnenberg A."/>
            <person name="Chen Q."/>
            <person name="Zhang J."/>
            <person name="Huang C."/>
        </authorList>
    </citation>
    <scope>NUCLEOTIDE SEQUENCE [LARGE SCALE GENOMIC DNA]</scope>
    <source>
        <strain evidence="1">CCMSSC00406</strain>
    </source>
</reference>
<comment type="caution">
    <text evidence="1">The sequence shown here is derived from an EMBL/GenBank/DDBJ whole genome shotgun (WGS) entry which is preliminary data.</text>
</comment>
<name>A0ACB7J0L1_PLECO</name>
<gene>
    <name evidence="1" type="ORF">CCMSSC00406_0006765</name>
</gene>
<organism evidence="1 2">
    <name type="scientific">Pleurotus cornucopiae</name>
    <name type="common">Cornucopia mushroom</name>
    <dbReference type="NCBI Taxonomy" id="5321"/>
    <lineage>
        <taxon>Eukaryota</taxon>
        <taxon>Fungi</taxon>
        <taxon>Dikarya</taxon>
        <taxon>Basidiomycota</taxon>
        <taxon>Agaricomycotina</taxon>
        <taxon>Agaricomycetes</taxon>
        <taxon>Agaricomycetidae</taxon>
        <taxon>Agaricales</taxon>
        <taxon>Pleurotineae</taxon>
        <taxon>Pleurotaceae</taxon>
        <taxon>Pleurotus</taxon>
    </lineage>
</organism>
<sequence>MGRALFSISHPVSKPDVQVRTEPEPQEQLENWSRINAFDPDSDEFFANAVYEAVIPADTLTQLATLDQLDPPSRDRDRQNAGVGVGAEAGADGLTWFFDTARAVSIGRDRDAVPGTRFMPGPEQQLTFRQRQALASVARRTRSASVSALNSTTLPPLVPLDQSLVREQQSNARLVNSAMVNWAAYNHVATHRPRLERRESHDSSPDSSAPATPNPEVMTSSRMWTENTSLGADTGASPLPPPSAQLPFIPPDTRQYDNSQQSRTVPSANAIPMTYVPLLNIDGLSESRRRSSISERRPSISEQRIASHPERRAVAVRRSMGNGVFGVDYAPVSGGPLPNPNARISHTWQSASPPAYHPIPALRVPARV</sequence>
<keyword evidence="2" id="KW-1185">Reference proteome</keyword>
<evidence type="ECO:0000313" key="1">
    <source>
        <dbReference type="EMBL" id="KAG9224097.1"/>
    </source>
</evidence>
<dbReference type="EMBL" id="WQMT02000004">
    <property type="protein sequence ID" value="KAG9224097.1"/>
    <property type="molecule type" value="Genomic_DNA"/>
</dbReference>
<evidence type="ECO:0000313" key="2">
    <source>
        <dbReference type="Proteomes" id="UP000824881"/>
    </source>
</evidence>